<keyword evidence="2" id="KW-1185">Reference proteome</keyword>
<dbReference type="OrthoDB" id="1275179at2"/>
<organism evidence="1 2">
    <name type="scientific">Chryseobacterium oncorhynchi</name>
    <dbReference type="NCBI Taxonomy" id="741074"/>
    <lineage>
        <taxon>Bacteria</taxon>
        <taxon>Pseudomonadati</taxon>
        <taxon>Bacteroidota</taxon>
        <taxon>Flavobacteriia</taxon>
        <taxon>Flavobacteriales</taxon>
        <taxon>Weeksellaceae</taxon>
        <taxon>Chryseobacterium group</taxon>
        <taxon>Chryseobacterium</taxon>
    </lineage>
</organism>
<sequence>MITVRNILVEYLVDDPKDLKNYMLDAMDLIHGEAQRKNHEFDGYFGTKWRESSKTLNQFNEHYFDDVDRKWLYVYLSAMIDDEILSFLDDAYEVISQTPLSREKIQLEINKLIEKGTRF</sequence>
<evidence type="ECO:0000313" key="2">
    <source>
        <dbReference type="Proteomes" id="UP000236182"/>
    </source>
</evidence>
<protein>
    <submittedName>
        <fullName evidence="1">Uncharacterized protein</fullName>
    </submittedName>
</protein>
<evidence type="ECO:0000313" key="1">
    <source>
        <dbReference type="EMBL" id="PWN60027.1"/>
    </source>
</evidence>
<proteinExistence type="predicted"/>
<name>A0A316WF71_9FLAO</name>
<dbReference type="EMBL" id="PPEI02000009">
    <property type="protein sequence ID" value="PWN60027.1"/>
    <property type="molecule type" value="Genomic_DNA"/>
</dbReference>
<reference evidence="1" key="1">
    <citation type="submission" date="2018-04" db="EMBL/GenBank/DDBJ databases">
        <title>Draft Genome Sequences of Chryseobacterium lactis NCTC11390T isolated from milk, Chryseobacterium oncorhynchi 701B-08T from rainbow trout, and Chryseobacterium viscerum 687B-08T from diseased fish.</title>
        <authorList>
            <person name="Jeong J.-J."/>
            <person name="Lee Y.J."/>
            <person name="Pathiraja D."/>
            <person name="Park B."/>
            <person name="Choi I.-G."/>
            <person name="Kim K.D."/>
        </authorList>
    </citation>
    <scope>NUCLEOTIDE SEQUENCE [LARGE SCALE GENOMIC DNA]</scope>
    <source>
        <strain evidence="1">701B-08</strain>
    </source>
</reference>
<gene>
    <name evidence="1" type="ORF">C1638_020895</name>
</gene>
<accession>A0A316WF71</accession>
<dbReference type="Proteomes" id="UP000236182">
    <property type="component" value="Unassembled WGS sequence"/>
</dbReference>
<dbReference type="AlphaFoldDB" id="A0A316WF71"/>
<comment type="caution">
    <text evidence="1">The sequence shown here is derived from an EMBL/GenBank/DDBJ whole genome shotgun (WGS) entry which is preliminary data.</text>
</comment>
<dbReference type="RefSeq" id="WP_109623872.1">
    <property type="nucleotide sequence ID" value="NZ_PPEI02000009.1"/>
</dbReference>